<proteinExistence type="predicted"/>
<evidence type="ECO:0000256" key="1">
    <source>
        <dbReference type="SAM" id="MobiDB-lite"/>
    </source>
</evidence>
<dbReference type="PANTHER" id="PTHR28307">
    <property type="entry name" value="PROTEIN PAL1"/>
    <property type="match status" value="1"/>
</dbReference>
<sequence>MPQLPSCPVLPPRLCQRGADPHSDAAVPGLFSHFPVFLFIRLLAPRHFYGLALPSHPVVSCKRDCCFIFPIAVVIRMHDLRSAGLTLNLSSNNPFRNRAASPALSPKPASPFDDPPPRPVSRNPFLDPSIATQKSVPNIRVAAEKMSTFEKKSPSSPTAEEIFGSLTLDDRQAAPLAPPKPDATRQQPPVRRGPPRPEGAPPASRRGPPPPGHRPTRSQEEALRARRMQGNGDGAGPLDAVRSPQRRPDRRPRRNSESSVQEPEKPRTEEDEKLRELRRRERDARRQREGRDKKPANRKLDIIDQLDATSIYGTGMFHHDGPFDALNPHRNKQGSRRAPMQAFPKDSLNNILGGSGPLNARPDHAAFLGQHDDEAFKEWSSGAKDRGEPVDFAPTARGEPRIFDPLSRSSVLHGDESLGLGTSTFLEGTPAARTAIQKRQEEEADNDGLQRKKSLAQRIRNINRGGRDFQPSGRMTNPDYYQSRRSPSDGGPTSASMQSPNMERNPFFSEYEPGKGGEQGFSVQKADSNASRVSPTSPKGLYSLERRSTTDANMNLEESKPSGILGRMKSLKGGRRTRPSQHSADLGPNVSGTAV</sequence>
<feature type="region of interest" description="Disordered" evidence="1">
    <location>
        <begin position="461"/>
        <end position="595"/>
    </location>
</feature>
<comment type="caution">
    <text evidence="2">The sequence shown here is derived from an EMBL/GenBank/DDBJ whole genome shotgun (WGS) entry which is preliminary data.</text>
</comment>
<dbReference type="EMBL" id="JAULSW010000001">
    <property type="protein sequence ID" value="KAK3394059.1"/>
    <property type="molecule type" value="Genomic_DNA"/>
</dbReference>
<feature type="compositionally biased region" description="Low complexity" evidence="1">
    <location>
        <begin position="99"/>
        <end position="112"/>
    </location>
</feature>
<dbReference type="Pfam" id="PF08316">
    <property type="entry name" value="Pal1"/>
    <property type="match status" value="1"/>
</dbReference>
<evidence type="ECO:0000313" key="2">
    <source>
        <dbReference type="EMBL" id="KAK3394059.1"/>
    </source>
</evidence>
<dbReference type="Proteomes" id="UP001285441">
    <property type="component" value="Unassembled WGS sequence"/>
</dbReference>
<accession>A0AAE0U870</accession>
<feature type="compositionally biased region" description="Polar residues" evidence="1">
    <location>
        <begin position="473"/>
        <end position="502"/>
    </location>
</feature>
<name>A0AAE0U870_9PEZI</name>
<organism evidence="2 3">
    <name type="scientific">Podospora didyma</name>
    <dbReference type="NCBI Taxonomy" id="330526"/>
    <lineage>
        <taxon>Eukaryota</taxon>
        <taxon>Fungi</taxon>
        <taxon>Dikarya</taxon>
        <taxon>Ascomycota</taxon>
        <taxon>Pezizomycotina</taxon>
        <taxon>Sordariomycetes</taxon>
        <taxon>Sordariomycetidae</taxon>
        <taxon>Sordariales</taxon>
        <taxon>Podosporaceae</taxon>
        <taxon>Podospora</taxon>
    </lineage>
</organism>
<feature type="region of interest" description="Disordered" evidence="1">
    <location>
        <begin position="170"/>
        <end position="300"/>
    </location>
</feature>
<feature type="compositionally biased region" description="Basic and acidic residues" evidence="1">
    <location>
        <begin position="380"/>
        <end position="389"/>
    </location>
</feature>
<reference evidence="2" key="2">
    <citation type="submission" date="2023-06" db="EMBL/GenBank/DDBJ databases">
        <authorList>
            <consortium name="Lawrence Berkeley National Laboratory"/>
            <person name="Haridas S."/>
            <person name="Hensen N."/>
            <person name="Bonometti L."/>
            <person name="Westerberg I."/>
            <person name="Brannstrom I.O."/>
            <person name="Guillou S."/>
            <person name="Cros-Aarteil S."/>
            <person name="Calhoun S."/>
            <person name="Kuo A."/>
            <person name="Mondo S."/>
            <person name="Pangilinan J."/>
            <person name="Riley R."/>
            <person name="LaButti K."/>
            <person name="Andreopoulos B."/>
            <person name="Lipzen A."/>
            <person name="Chen C."/>
            <person name="Yanf M."/>
            <person name="Daum C."/>
            <person name="Ng V."/>
            <person name="Clum A."/>
            <person name="Steindorff A."/>
            <person name="Ohm R."/>
            <person name="Martin F."/>
            <person name="Silar P."/>
            <person name="Natvig D."/>
            <person name="Lalanne C."/>
            <person name="Gautier V."/>
            <person name="Ament-velasquez S.L."/>
            <person name="Kruys A."/>
            <person name="Hutchinson M.I."/>
            <person name="Powell A.J."/>
            <person name="Barry K."/>
            <person name="Miller A.N."/>
            <person name="Grigoriev I.V."/>
            <person name="Debuchy R."/>
            <person name="Gladieux P."/>
            <person name="Thoren M.H."/>
            <person name="Johannesson H."/>
        </authorList>
    </citation>
    <scope>NUCLEOTIDE SEQUENCE</scope>
    <source>
        <strain evidence="2">CBS 232.78</strain>
    </source>
</reference>
<feature type="compositionally biased region" description="Basic residues" evidence="1">
    <location>
        <begin position="244"/>
        <end position="253"/>
    </location>
</feature>
<protein>
    <submittedName>
        <fullName evidence="2">Pal1 cell morphology protein-domain-containing protein</fullName>
    </submittedName>
</protein>
<dbReference type="PANTHER" id="PTHR28307:SF2">
    <property type="entry name" value="PROTEIN PAL1"/>
    <property type="match status" value="1"/>
</dbReference>
<feature type="region of interest" description="Disordered" evidence="1">
    <location>
        <begin position="380"/>
        <end position="403"/>
    </location>
</feature>
<dbReference type="GO" id="GO:0005737">
    <property type="term" value="C:cytoplasm"/>
    <property type="evidence" value="ECO:0007669"/>
    <property type="project" value="TreeGrafter"/>
</dbReference>
<feature type="compositionally biased region" description="Basic residues" evidence="1">
    <location>
        <begin position="569"/>
        <end position="579"/>
    </location>
</feature>
<feature type="compositionally biased region" description="Polar residues" evidence="1">
    <location>
        <begin position="521"/>
        <end position="537"/>
    </location>
</feature>
<keyword evidence="3" id="KW-1185">Reference proteome</keyword>
<evidence type="ECO:0000313" key="3">
    <source>
        <dbReference type="Proteomes" id="UP001285441"/>
    </source>
</evidence>
<dbReference type="InterPro" id="IPR013226">
    <property type="entry name" value="Pal1"/>
</dbReference>
<reference evidence="2" key="1">
    <citation type="journal article" date="2023" name="Mol. Phylogenet. Evol.">
        <title>Genome-scale phylogeny and comparative genomics of the fungal order Sordariales.</title>
        <authorList>
            <person name="Hensen N."/>
            <person name="Bonometti L."/>
            <person name="Westerberg I."/>
            <person name="Brannstrom I.O."/>
            <person name="Guillou S."/>
            <person name="Cros-Aarteil S."/>
            <person name="Calhoun S."/>
            <person name="Haridas S."/>
            <person name="Kuo A."/>
            <person name="Mondo S."/>
            <person name="Pangilinan J."/>
            <person name="Riley R."/>
            <person name="LaButti K."/>
            <person name="Andreopoulos B."/>
            <person name="Lipzen A."/>
            <person name="Chen C."/>
            <person name="Yan M."/>
            <person name="Daum C."/>
            <person name="Ng V."/>
            <person name="Clum A."/>
            <person name="Steindorff A."/>
            <person name="Ohm R.A."/>
            <person name="Martin F."/>
            <person name="Silar P."/>
            <person name="Natvig D.O."/>
            <person name="Lalanne C."/>
            <person name="Gautier V."/>
            <person name="Ament-Velasquez S.L."/>
            <person name="Kruys A."/>
            <person name="Hutchinson M.I."/>
            <person name="Powell A.J."/>
            <person name="Barry K."/>
            <person name="Miller A.N."/>
            <person name="Grigoriev I.V."/>
            <person name="Debuchy R."/>
            <person name="Gladieux P."/>
            <person name="Hiltunen Thoren M."/>
            <person name="Johannesson H."/>
        </authorList>
    </citation>
    <scope>NUCLEOTIDE SEQUENCE</scope>
    <source>
        <strain evidence="2">CBS 232.78</strain>
    </source>
</reference>
<dbReference type="AlphaFoldDB" id="A0AAE0U870"/>
<feature type="region of interest" description="Disordered" evidence="1">
    <location>
        <begin position="98"/>
        <end position="137"/>
    </location>
</feature>
<feature type="compositionally biased region" description="Basic and acidic residues" evidence="1">
    <location>
        <begin position="262"/>
        <end position="300"/>
    </location>
</feature>
<gene>
    <name evidence="2" type="ORF">B0H63DRAFT_33898</name>
</gene>